<dbReference type="Pfam" id="PF17921">
    <property type="entry name" value="Integrase_H2C2"/>
    <property type="match status" value="1"/>
</dbReference>
<gene>
    <name evidence="4" type="primary">LOC108863977</name>
</gene>
<dbReference type="InterPro" id="IPR041588">
    <property type="entry name" value="Integrase_H2C2"/>
</dbReference>
<dbReference type="PANTHER" id="PTHR37984">
    <property type="entry name" value="PROTEIN CBG26694"/>
    <property type="match status" value="1"/>
</dbReference>
<protein>
    <recommendedName>
        <fullName evidence="1">RNA-directed DNA polymerase</fullName>
        <ecNumber evidence="1">2.7.7.49</ecNumber>
    </recommendedName>
</protein>
<dbReference type="Gene3D" id="3.30.420.10">
    <property type="entry name" value="Ribonuclease H-like superfamily/Ribonuclease H"/>
    <property type="match status" value="1"/>
</dbReference>
<keyword evidence="3" id="KW-1185">Reference proteome</keyword>
<dbReference type="PROSITE" id="PS50994">
    <property type="entry name" value="INTEGRASE"/>
    <property type="match status" value="1"/>
</dbReference>
<evidence type="ECO:0000313" key="4">
    <source>
        <dbReference type="RefSeq" id="XP_018494299.1"/>
    </source>
</evidence>
<dbReference type="InterPro" id="IPR050951">
    <property type="entry name" value="Retrovirus_Pol_polyprotein"/>
</dbReference>
<name>A0AAJ7P9B9_9ACAR</name>
<dbReference type="PANTHER" id="PTHR37984:SF7">
    <property type="entry name" value="INTEGRASE CATALYTIC DOMAIN-CONTAINING PROTEIN"/>
    <property type="match status" value="1"/>
</dbReference>
<dbReference type="SUPFAM" id="SSF53098">
    <property type="entry name" value="Ribonuclease H-like"/>
    <property type="match status" value="1"/>
</dbReference>
<dbReference type="EC" id="2.7.7.49" evidence="1"/>
<evidence type="ECO:0000259" key="2">
    <source>
        <dbReference type="PROSITE" id="PS50994"/>
    </source>
</evidence>
<dbReference type="InterPro" id="IPR012337">
    <property type="entry name" value="RNaseH-like_sf"/>
</dbReference>
<dbReference type="GO" id="GO:0003676">
    <property type="term" value="F:nucleic acid binding"/>
    <property type="evidence" value="ECO:0007669"/>
    <property type="project" value="InterPro"/>
</dbReference>
<feature type="domain" description="Integrase catalytic" evidence="2">
    <location>
        <begin position="74"/>
        <end position="235"/>
    </location>
</feature>
<dbReference type="Gene3D" id="1.10.340.70">
    <property type="match status" value="1"/>
</dbReference>
<dbReference type="KEGG" id="goe:108863977"/>
<dbReference type="FunFam" id="3.30.420.10:FF:000063">
    <property type="entry name" value="Retrovirus-related Pol polyprotein from transposon 297-like Protein"/>
    <property type="match status" value="1"/>
</dbReference>
<evidence type="ECO:0000313" key="3">
    <source>
        <dbReference type="Proteomes" id="UP000694867"/>
    </source>
</evidence>
<dbReference type="InterPro" id="IPR001584">
    <property type="entry name" value="Integrase_cat-core"/>
</dbReference>
<dbReference type="Proteomes" id="UP000694867">
    <property type="component" value="Unplaced"/>
</dbReference>
<dbReference type="InterPro" id="IPR036397">
    <property type="entry name" value="RNaseH_sf"/>
</dbReference>
<dbReference type="RefSeq" id="XP_018494299.1">
    <property type="nucleotide sequence ID" value="XM_018638783.1"/>
</dbReference>
<proteinExistence type="predicted"/>
<accession>A0AAJ7P9B9</accession>
<dbReference type="GO" id="GO:0015074">
    <property type="term" value="P:DNA integration"/>
    <property type="evidence" value="ECO:0007669"/>
    <property type="project" value="InterPro"/>
</dbReference>
<dbReference type="Pfam" id="PF00665">
    <property type="entry name" value="rve"/>
    <property type="match status" value="1"/>
</dbReference>
<dbReference type="AlphaFoldDB" id="A0AAJ7P9B9"/>
<sequence>MRSNRIIVPKAKRSEVLQQLHQGYCGGVKMKNRARNALYWPSMNKDIEQHTKHCELCQKYQKSKPKEPMIISEVPSLPWEMVSADILTHEGLDYQVIVDHYSFYWTLAPLVKMTTKHIVGGMFESFQHFGMPRVLRTDNGPQYTSYEFEQIMKVHDIQHVTSGPYYARGNSLAERAVQEAKKILRKHQFGTTEFYTELMELRTSPGSVELAAPSERLLGRRLRTLLPVHNAILAPKTIDPERVQKLITEERRKQRAYYDGQTRERPDFVEGQEIRVRDRSSKAWIKGTAHSVQQKLCSLVKVLEDQNE</sequence>
<reference evidence="4" key="1">
    <citation type="submission" date="2025-08" db="UniProtKB">
        <authorList>
            <consortium name="RefSeq"/>
        </authorList>
    </citation>
    <scope>IDENTIFICATION</scope>
</reference>
<dbReference type="GeneID" id="108863977"/>
<evidence type="ECO:0000256" key="1">
    <source>
        <dbReference type="ARBA" id="ARBA00012493"/>
    </source>
</evidence>
<dbReference type="GO" id="GO:0003964">
    <property type="term" value="F:RNA-directed DNA polymerase activity"/>
    <property type="evidence" value="ECO:0007669"/>
    <property type="project" value="UniProtKB-EC"/>
</dbReference>
<organism evidence="3 4">
    <name type="scientific">Galendromus occidentalis</name>
    <name type="common">western predatory mite</name>
    <dbReference type="NCBI Taxonomy" id="34638"/>
    <lineage>
        <taxon>Eukaryota</taxon>
        <taxon>Metazoa</taxon>
        <taxon>Ecdysozoa</taxon>
        <taxon>Arthropoda</taxon>
        <taxon>Chelicerata</taxon>
        <taxon>Arachnida</taxon>
        <taxon>Acari</taxon>
        <taxon>Parasitiformes</taxon>
        <taxon>Mesostigmata</taxon>
        <taxon>Gamasina</taxon>
        <taxon>Phytoseioidea</taxon>
        <taxon>Phytoseiidae</taxon>
        <taxon>Typhlodrominae</taxon>
        <taxon>Galendromus</taxon>
    </lineage>
</organism>